<evidence type="ECO:0000259" key="1">
    <source>
        <dbReference type="Pfam" id="PF00536"/>
    </source>
</evidence>
<feature type="domain" description="SAM" evidence="1">
    <location>
        <begin position="9"/>
        <end position="58"/>
    </location>
</feature>
<name>A0A8H7TBQ8_9HELO</name>
<evidence type="ECO:0000313" key="2">
    <source>
        <dbReference type="EMBL" id="KAG4415928.1"/>
    </source>
</evidence>
<gene>
    <name evidence="2" type="ORF">IFR04_010946</name>
</gene>
<dbReference type="Gene3D" id="1.10.150.50">
    <property type="entry name" value="Transcription Factor, Ets-1"/>
    <property type="match status" value="1"/>
</dbReference>
<dbReference type="Proteomes" id="UP000664132">
    <property type="component" value="Unassembled WGS sequence"/>
</dbReference>
<organism evidence="2 3">
    <name type="scientific">Cadophora malorum</name>
    <dbReference type="NCBI Taxonomy" id="108018"/>
    <lineage>
        <taxon>Eukaryota</taxon>
        <taxon>Fungi</taxon>
        <taxon>Dikarya</taxon>
        <taxon>Ascomycota</taxon>
        <taxon>Pezizomycotina</taxon>
        <taxon>Leotiomycetes</taxon>
        <taxon>Helotiales</taxon>
        <taxon>Ploettnerulaceae</taxon>
        <taxon>Cadophora</taxon>
    </lineage>
</organism>
<dbReference type="AlphaFoldDB" id="A0A8H7TBQ8"/>
<evidence type="ECO:0000313" key="3">
    <source>
        <dbReference type="Proteomes" id="UP000664132"/>
    </source>
</evidence>
<protein>
    <recommendedName>
        <fullName evidence="1">SAM domain-containing protein</fullName>
    </recommendedName>
</protein>
<reference evidence="2" key="1">
    <citation type="submission" date="2021-02" db="EMBL/GenBank/DDBJ databases">
        <title>Genome sequence Cadophora malorum strain M34.</title>
        <authorList>
            <person name="Stefanovic E."/>
            <person name="Vu D."/>
            <person name="Scully C."/>
            <person name="Dijksterhuis J."/>
            <person name="Roader J."/>
            <person name="Houbraken J."/>
        </authorList>
    </citation>
    <scope>NUCLEOTIDE SEQUENCE</scope>
    <source>
        <strain evidence="2">M34</strain>
    </source>
</reference>
<sequence>MAAELEATLTVLGLEQYLPRFLDFGFGDWEALTRIAETQLSLLDVRLGHRRRLQRAIAKDRSSWPDNAPLPLAPDLNQRVQNWLHQETRSSFAMENPVPSAWPSQMPVAIRNDPCAVTSEFQPPSSSDNSSSYTIRSIPKVLSGLKARRAPCLDLEDHRVGSKSLETLQEIDPETVERGVT</sequence>
<proteinExistence type="predicted"/>
<dbReference type="EMBL" id="JAFJYH010000203">
    <property type="protein sequence ID" value="KAG4415928.1"/>
    <property type="molecule type" value="Genomic_DNA"/>
</dbReference>
<dbReference type="InterPro" id="IPR001660">
    <property type="entry name" value="SAM"/>
</dbReference>
<dbReference type="SUPFAM" id="SSF47769">
    <property type="entry name" value="SAM/Pointed domain"/>
    <property type="match status" value="1"/>
</dbReference>
<accession>A0A8H7TBQ8</accession>
<dbReference type="Pfam" id="PF00536">
    <property type="entry name" value="SAM_1"/>
    <property type="match status" value="1"/>
</dbReference>
<dbReference type="InterPro" id="IPR013761">
    <property type="entry name" value="SAM/pointed_sf"/>
</dbReference>
<keyword evidence="3" id="KW-1185">Reference proteome</keyword>
<dbReference type="OrthoDB" id="1919336at2759"/>
<comment type="caution">
    <text evidence="2">The sequence shown here is derived from an EMBL/GenBank/DDBJ whole genome shotgun (WGS) entry which is preliminary data.</text>
</comment>